<dbReference type="PROSITE" id="PS51626">
    <property type="entry name" value="SAM_MT_TRM1"/>
    <property type="match status" value="1"/>
</dbReference>
<dbReference type="Proteomes" id="UP001515480">
    <property type="component" value="Unassembled WGS sequence"/>
</dbReference>
<dbReference type="GO" id="GO:0000049">
    <property type="term" value="F:tRNA binding"/>
    <property type="evidence" value="ECO:0007669"/>
    <property type="project" value="UniProtKB-UniRule"/>
</dbReference>
<evidence type="ECO:0000256" key="5">
    <source>
        <dbReference type="ARBA" id="ARBA00022694"/>
    </source>
</evidence>
<dbReference type="PANTHER" id="PTHR10631:SF9">
    <property type="entry name" value="TRNA (GUANINE(26)-N(2))-DIMETHYLTRANSFERASE"/>
    <property type="match status" value="1"/>
</dbReference>
<keyword evidence="1 7" id="KW-0820">tRNA-binding</keyword>
<dbReference type="AlphaFoldDB" id="A0AB34J1V1"/>
<dbReference type="GO" id="GO:0016423">
    <property type="term" value="F:tRNA (guanine) methyltransferase activity"/>
    <property type="evidence" value="ECO:0007669"/>
    <property type="project" value="InterPro"/>
</dbReference>
<protein>
    <submittedName>
        <fullName evidence="8">Uncharacterized protein</fullName>
    </submittedName>
</protein>
<name>A0AB34J1V1_PRYPA</name>
<proteinExistence type="inferred from homology"/>
<dbReference type="Gene3D" id="3.40.50.150">
    <property type="entry name" value="Vaccinia Virus protein VP39"/>
    <property type="match status" value="1"/>
</dbReference>
<keyword evidence="5 7" id="KW-0819">tRNA processing</keyword>
<keyword evidence="3 7" id="KW-0808">Transferase</keyword>
<dbReference type="InterPro" id="IPR029063">
    <property type="entry name" value="SAM-dependent_MTases_sf"/>
</dbReference>
<evidence type="ECO:0000256" key="1">
    <source>
        <dbReference type="ARBA" id="ARBA00022555"/>
    </source>
</evidence>
<comment type="caution">
    <text evidence="8">The sequence shown here is derived from an EMBL/GenBank/DDBJ whole genome shotgun (WGS) entry which is preliminary data.</text>
</comment>
<evidence type="ECO:0000256" key="6">
    <source>
        <dbReference type="ARBA" id="ARBA00022884"/>
    </source>
</evidence>
<evidence type="ECO:0000256" key="4">
    <source>
        <dbReference type="ARBA" id="ARBA00022691"/>
    </source>
</evidence>
<evidence type="ECO:0000313" key="8">
    <source>
        <dbReference type="EMBL" id="KAL1510653.1"/>
    </source>
</evidence>
<dbReference type="SUPFAM" id="SSF53335">
    <property type="entry name" value="S-adenosyl-L-methionine-dependent methyltransferases"/>
    <property type="match status" value="1"/>
</dbReference>
<evidence type="ECO:0000256" key="2">
    <source>
        <dbReference type="ARBA" id="ARBA00022603"/>
    </source>
</evidence>
<dbReference type="GO" id="GO:0005634">
    <property type="term" value="C:nucleus"/>
    <property type="evidence" value="ECO:0007669"/>
    <property type="project" value="TreeGrafter"/>
</dbReference>
<dbReference type="GO" id="GO:0002940">
    <property type="term" value="P:tRNA N2-guanine methylation"/>
    <property type="evidence" value="ECO:0007669"/>
    <property type="project" value="TreeGrafter"/>
</dbReference>
<dbReference type="EMBL" id="JBGBPQ010000015">
    <property type="protein sequence ID" value="KAL1510653.1"/>
    <property type="molecule type" value="Genomic_DNA"/>
</dbReference>
<comment type="similarity">
    <text evidence="7">Belongs to the class I-like SAM-binding methyltransferase superfamily. Trm1 family.</text>
</comment>
<dbReference type="PANTHER" id="PTHR10631">
    <property type="entry name" value="N 2 ,N 2 -DIMETHYLGUANOSINE TRNA METHYLTRANSFERASE"/>
    <property type="match status" value="1"/>
</dbReference>
<reference evidence="8 9" key="1">
    <citation type="journal article" date="2024" name="Science">
        <title>Giant polyketide synthase enzymes in the biosynthesis of giant marine polyether toxins.</title>
        <authorList>
            <person name="Fallon T.R."/>
            <person name="Shende V.V."/>
            <person name="Wierzbicki I.H."/>
            <person name="Pendleton A.L."/>
            <person name="Watervoot N.F."/>
            <person name="Auber R.P."/>
            <person name="Gonzalez D.J."/>
            <person name="Wisecaver J.H."/>
            <person name="Moore B.S."/>
        </authorList>
    </citation>
    <scope>NUCLEOTIDE SEQUENCE [LARGE SCALE GENOMIC DNA]</scope>
    <source>
        <strain evidence="8 9">12B1</strain>
    </source>
</reference>
<evidence type="ECO:0000256" key="7">
    <source>
        <dbReference type="PROSITE-ProRule" id="PRU00958"/>
    </source>
</evidence>
<keyword evidence="2 7" id="KW-0489">Methyltransferase</keyword>
<dbReference type="InterPro" id="IPR002905">
    <property type="entry name" value="Trm1"/>
</dbReference>
<evidence type="ECO:0000313" key="9">
    <source>
        <dbReference type="Proteomes" id="UP001515480"/>
    </source>
</evidence>
<organism evidence="8 9">
    <name type="scientific">Prymnesium parvum</name>
    <name type="common">Toxic golden alga</name>
    <dbReference type="NCBI Taxonomy" id="97485"/>
    <lineage>
        <taxon>Eukaryota</taxon>
        <taxon>Haptista</taxon>
        <taxon>Haptophyta</taxon>
        <taxon>Prymnesiophyceae</taxon>
        <taxon>Prymnesiales</taxon>
        <taxon>Prymnesiaceae</taxon>
        <taxon>Prymnesium</taxon>
    </lineage>
</organism>
<accession>A0AB34J1V1</accession>
<evidence type="ECO:0000256" key="3">
    <source>
        <dbReference type="ARBA" id="ARBA00022679"/>
    </source>
</evidence>
<sequence length="379" mass="40469">MVCERSATFAVGGLFFNPASRIIRDLGVLALLTLSPPGGARVLDAMSGTGVRSLRYSAEANAVHVLANERMEGDHPLRSNLRELVAAGRARVADADAVDLYCAARLSSERFHLVDCDGFGTGQPHAAEAWWATLVGGYVYLCATDGLATCGATPHQAYVGYGGAAHRSPACNEAALRLLIGASFREAAARRLDGRPVFAFFHRPSSSFRVMMRLAAPRPPPAAAYEAIGFVARCPSCGETWRVGVQQVGEAAARRPCAHDAPPAVSGPMWVAPMHDGAIVRRMRRAAAERGWEDTEALLRRMEEECAAEEAGALLFYHLGEVQRALAAEGLPLPRLAELLPRLRAAGYGASRSHSEAKALKTSATLADIVSVVRQMGDE</sequence>
<keyword evidence="4 7" id="KW-0949">S-adenosyl-L-methionine</keyword>
<keyword evidence="6 7" id="KW-0694">RNA-binding</keyword>
<keyword evidence="9" id="KW-1185">Reference proteome</keyword>
<dbReference type="Gene3D" id="3.30.56.70">
    <property type="entry name" value="N2,N2-dimethylguanosine tRNA methyltransferase, C-terminal domain"/>
    <property type="match status" value="1"/>
</dbReference>
<gene>
    <name evidence="8" type="ORF">AB1Y20_006951</name>
</gene>
<dbReference type="InterPro" id="IPR042296">
    <property type="entry name" value="tRNA_met_Trm1_C"/>
</dbReference>
<dbReference type="Pfam" id="PF02005">
    <property type="entry name" value="TRM"/>
    <property type="match status" value="1"/>
</dbReference>